<dbReference type="Proteomes" id="UP000290545">
    <property type="component" value="Unassembled WGS sequence"/>
</dbReference>
<keyword evidence="3" id="KW-0479">Metal-binding</keyword>
<dbReference type="CDD" id="cd07505">
    <property type="entry name" value="HAD_BPGM-like"/>
    <property type="match status" value="1"/>
</dbReference>
<dbReference type="OrthoDB" id="9797743at2"/>
<dbReference type="SUPFAM" id="SSF56784">
    <property type="entry name" value="HAD-like"/>
    <property type="match status" value="1"/>
</dbReference>
<dbReference type="PANTHER" id="PTHR46193">
    <property type="entry name" value="6-PHOSPHOGLUCONATE PHOSPHATASE"/>
    <property type="match status" value="1"/>
</dbReference>
<dbReference type="InterPro" id="IPR023214">
    <property type="entry name" value="HAD_sf"/>
</dbReference>
<keyword evidence="5" id="KW-0119">Carbohydrate metabolism</keyword>
<dbReference type="InterPro" id="IPR006439">
    <property type="entry name" value="HAD-SF_hydro_IA"/>
</dbReference>
<evidence type="ECO:0000256" key="3">
    <source>
        <dbReference type="ARBA" id="ARBA00022723"/>
    </source>
</evidence>
<dbReference type="InterPro" id="IPR041492">
    <property type="entry name" value="HAD_2"/>
</dbReference>
<comment type="similarity">
    <text evidence="2">Belongs to the HAD-like hydrolase superfamily. CbbY/CbbZ/Gph/YieH family.</text>
</comment>
<comment type="caution">
    <text evidence="6">The sequence shown here is derived from an EMBL/GenBank/DDBJ whole genome shotgun (WGS) entry which is preliminary data.</text>
</comment>
<evidence type="ECO:0000313" key="6">
    <source>
        <dbReference type="EMBL" id="RXK86346.1"/>
    </source>
</evidence>
<protein>
    <submittedName>
        <fullName evidence="6">HAD family phosphatase</fullName>
    </submittedName>
</protein>
<evidence type="ECO:0000256" key="2">
    <source>
        <dbReference type="ARBA" id="ARBA00006171"/>
    </source>
</evidence>
<dbReference type="InterPro" id="IPR051600">
    <property type="entry name" value="Beta-PGM-like"/>
</dbReference>
<dbReference type="GO" id="GO:0046872">
    <property type="term" value="F:metal ion binding"/>
    <property type="evidence" value="ECO:0007669"/>
    <property type="project" value="UniProtKB-KW"/>
</dbReference>
<dbReference type="SFLD" id="SFLDS00003">
    <property type="entry name" value="Haloacid_Dehalogenase"/>
    <property type="match status" value="1"/>
</dbReference>
<evidence type="ECO:0000256" key="5">
    <source>
        <dbReference type="ARBA" id="ARBA00023277"/>
    </source>
</evidence>
<keyword evidence="7" id="KW-1185">Reference proteome</keyword>
<dbReference type="PANTHER" id="PTHR46193:SF18">
    <property type="entry name" value="HEXITOL PHOSPHATASE B"/>
    <property type="match status" value="1"/>
</dbReference>
<dbReference type="InterPro" id="IPR023198">
    <property type="entry name" value="PGP-like_dom2"/>
</dbReference>
<dbReference type="AlphaFoldDB" id="A0A4V1MAM0"/>
<organism evidence="6 7">
    <name type="scientific">Filimonas effusa</name>
    <dbReference type="NCBI Taxonomy" id="2508721"/>
    <lineage>
        <taxon>Bacteria</taxon>
        <taxon>Pseudomonadati</taxon>
        <taxon>Bacteroidota</taxon>
        <taxon>Chitinophagia</taxon>
        <taxon>Chitinophagales</taxon>
        <taxon>Chitinophagaceae</taxon>
        <taxon>Filimonas</taxon>
    </lineage>
</organism>
<dbReference type="GO" id="GO:0003824">
    <property type="term" value="F:catalytic activity"/>
    <property type="evidence" value="ECO:0007669"/>
    <property type="project" value="UniProtKB-ARBA"/>
</dbReference>
<gene>
    <name evidence="6" type="ORF">ESB13_05955</name>
</gene>
<comment type="cofactor">
    <cofactor evidence="1">
        <name>Mg(2+)</name>
        <dbReference type="ChEBI" id="CHEBI:18420"/>
    </cofactor>
</comment>
<reference evidence="6 7" key="1">
    <citation type="submission" date="2019-01" db="EMBL/GenBank/DDBJ databases">
        <title>Filimonas sp. strain TTM-71.</title>
        <authorList>
            <person name="Chen W.-M."/>
        </authorList>
    </citation>
    <scope>NUCLEOTIDE SEQUENCE [LARGE SCALE GENOMIC DNA]</scope>
    <source>
        <strain evidence="6 7">TTM-71</strain>
    </source>
</reference>
<dbReference type="NCBIfam" id="TIGR01509">
    <property type="entry name" value="HAD-SF-IA-v3"/>
    <property type="match status" value="1"/>
</dbReference>
<dbReference type="EMBL" id="SDHZ01000001">
    <property type="protein sequence ID" value="RXK86346.1"/>
    <property type="molecule type" value="Genomic_DNA"/>
</dbReference>
<dbReference type="Gene3D" id="1.10.150.240">
    <property type="entry name" value="Putative phosphatase, domain 2"/>
    <property type="match status" value="1"/>
</dbReference>
<dbReference type="SFLD" id="SFLDG01135">
    <property type="entry name" value="C1.5.6:_HAD__Beta-PGM__Phospha"/>
    <property type="match status" value="1"/>
</dbReference>
<proteinExistence type="inferred from homology"/>
<accession>A0A4V1MAM0</accession>
<sequence length="221" mass="24392">MIQKPGAFLFDMNGTMIDDMAFHGLAWHEVLNNQANAGLTREEVDKQMYGKNAEVLDRIFGKDHFPPEKVAALSMAKEKRYQEAYLPHLCLLPGLEAFLAKARSHHIAMAIGTAAISDNVDFAINNLNVRHYFKAIVTADDVAVSKPHPATFLQCADLLQVPYEKCIVFEDSPKGIEAALNAGMQAVVLTTMHPASDFSHFPNVIACVSDYNNKALDVLFS</sequence>
<evidence type="ECO:0000256" key="4">
    <source>
        <dbReference type="ARBA" id="ARBA00022842"/>
    </source>
</evidence>
<dbReference type="SFLD" id="SFLDG01129">
    <property type="entry name" value="C1.5:_HAD__Beta-PGM__Phosphata"/>
    <property type="match status" value="1"/>
</dbReference>
<keyword evidence="4" id="KW-0460">Magnesium</keyword>
<evidence type="ECO:0000256" key="1">
    <source>
        <dbReference type="ARBA" id="ARBA00001946"/>
    </source>
</evidence>
<dbReference type="RefSeq" id="WP_129002096.1">
    <property type="nucleotide sequence ID" value="NZ_SDHZ01000001.1"/>
</dbReference>
<name>A0A4V1MAM0_9BACT</name>
<dbReference type="Gene3D" id="3.40.50.1000">
    <property type="entry name" value="HAD superfamily/HAD-like"/>
    <property type="match status" value="1"/>
</dbReference>
<evidence type="ECO:0000313" key="7">
    <source>
        <dbReference type="Proteomes" id="UP000290545"/>
    </source>
</evidence>
<dbReference type="InterPro" id="IPR036412">
    <property type="entry name" value="HAD-like_sf"/>
</dbReference>
<dbReference type="Pfam" id="PF13419">
    <property type="entry name" value="HAD_2"/>
    <property type="match status" value="1"/>
</dbReference>